<dbReference type="Pfam" id="PF18052">
    <property type="entry name" value="Rx_N"/>
    <property type="match status" value="1"/>
</dbReference>
<evidence type="ECO:0000259" key="6">
    <source>
        <dbReference type="Pfam" id="PF18052"/>
    </source>
</evidence>
<feature type="domain" description="Disease resistance N-terminal" evidence="6">
    <location>
        <begin position="18"/>
        <end position="98"/>
    </location>
</feature>
<dbReference type="Gramene" id="TraesCAD_scaffold_035320_01G000200.1">
    <property type="protein sequence ID" value="TraesCAD_scaffold_035320_01G000200.1"/>
    <property type="gene ID" value="TraesCAD_scaffold_035320_01G000200"/>
</dbReference>
<dbReference type="AlphaFoldDB" id="A0A3B6CGJ5"/>
<keyword evidence="2" id="KW-0433">Leucine-rich repeat</keyword>
<dbReference type="Gramene" id="TraesLAC2B03G01020250.1">
    <property type="protein sequence ID" value="TraesLAC2B03G01020250.1.CDS1"/>
    <property type="gene ID" value="TraesLAC2B03G01020250"/>
</dbReference>
<dbReference type="Gramene" id="TraesLDM2B03G01067950.1">
    <property type="protein sequence ID" value="TraesLDM2B03G01067950.1.CDS1"/>
    <property type="gene ID" value="TraesLDM2B03G01067950"/>
</dbReference>
<accession>A0A3B6CGJ5</accession>
<dbReference type="Gramene" id="TraesCS2B03G1478200.1">
    <property type="protein sequence ID" value="TraesCS2B03G1478200.1.CDS1"/>
    <property type="gene ID" value="TraesCS2B03G1478200"/>
</dbReference>
<dbReference type="Gramene" id="TraesSTA2B03G01060570.1">
    <property type="protein sequence ID" value="TraesSTA2B03G01060570.1.CDS1"/>
    <property type="gene ID" value="TraesSTA2B03G01060570"/>
</dbReference>
<protein>
    <recommendedName>
        <fullName evidence="6">Disease resistance N-terminal domain-containing protein</fullName>
    </recommendedName>
</protein>
<dbReference type="Gramene" id="TraesJAG2B03G01065200.2">
    <property type="protein sequence ID" value="TraesJAG2B03G01065200.2.CDS1"/>
    <property type="gene ID" value="TraesJAG2B03G01065200"/>
</dbReference>
<keyword evidence="4" id="KW-0547">Nucleotide-binding</keyword>
<evidence type="ECO:0000313" key="7">
    <source>
        <dbReference type="EnsemblPlants" id="TraesCS2B02G590100.1.cds1"/>
    </source>
</evidence>
<name>A0A3B6CGJ5_WHEAT</name>
<dbReference type="SMR" id="A0A3B6CGJ5"/>
<evidence type="ECO:0000313" key="8">
    <source>
        <dbReference type="Proteomes" id="UP000019116"/>
    </source>
</evidence>
<dbReference type="Gene3D" id="1.20.5.4130">
    <property type="match status" value="1"/>
</dbReference>
<sequence>MEEVALASLRLAVSPILKELITKASTYLGVDLTRELHQLETTIMPQFELMIQAANKRNQRAMLDKWIQELKDALYKAEDLLDDKEYNFLKRKAKGKKDSSTNTALKPWHAMSSMLSNLCPENRKLHFRLLFIAVK</sequence>
<dbReference type="Gramene" id="TraesARI2B03G01082100.1">
    <property type="protein sequence ID" value="TraesARI2B03G01082100.1.CDS1"/>
    <property type="gene ID" value="TraesARI2B03G01082100"/>
</dbReference>
<evidence type="ECO:0000256" key="2">
    <source>
        <dbReference type="ARBA" id="ARBA00022614"/>
    </source>
</evidence>
<keyword evidence="8" id="KW-1185">Reference proteome</keyword>
<keyword evidence="5" id="KW-0611">Plant defense</keyword>
<reference evidence="7" key="2">
    <citation type="submission" date="2018-10" db="UniProtKB">
        <authorList>
            <consortium name="EnsemblPlants"/>
        </authorList>
    </citation>
    <scope>IDENTIFICATION</scope>
</reference>
<dbReference type="InterPro" id="IPR041118">
    <property type="entry name" value="Rx_N"/>
</dbReference>
<keyword evidence="3" id="KW-0677">Repeat</keyword>
<dbReference type="Proteomes" id="UP000019116">
    <property type="component" value="Chromosome 2B"/>
</dbReference>
<evidence type="ECO:0000256" key="4">
    <source>
        <dbReference type="ARBA" id="ARBA00022741"/>
    </source>
</evidence>
<dbReference type="GO" id="GO:0006952">
    <property type="term" value="P:defense response"/>
    <property type="evidence" value="ECO:0007669"/>
    <property type="project" value="UniProtKB-KW"/>
</dbReference>
<dbReference type="EnsemblPlants" id="TraesCS2B02G590100.1">
    <property type="protein sequence ID" value="TraesCS2B02G590100.1.cds1"/>
    <property type="gene ID" value="TraesCS2B02G590100"/>
</dbReference>
<dbReference type="Gramene" id="TraesJAG2B03G01065200.1">
    <property type="protein sequence ID" value="TraesJAG2B03G01065200.1.CDS1"/>
    <property type="gene ID" value="TraesJAG2B03G01065200"/>
</dbReference>
<dbReference type="Gramene" id="TraesSYM2B03G01081570.1">
    <property type="protein sequence ID" value="TraesSYM2B03G01081570.1.CDS1"/>
    <property type="gene ID" value="TraesSYM2B03G01081570"/>
</dbReference>
<dbReference type="Gramene" id="TraesJUL2B03G01069410.1">
    <property type="protein sequence ID" value="TraesJUL2B03G01069410.1.CDS1"/>
    <property type="gene ID" value="TraesJUL2B03G01069410"/>
</dbReference>
<proteinExistence type="inferred from homology"/>
<dbReference type="STRING" id="4565.A0A3B6CGJ5"/>
<evidence type="ECO:0000256" key="5">
    <source>
        <dbReference type="ARBA" id="ARBA00022821"/>
    </source>
</evidence>
<organism evidence="7">
    <name type="scientific">Triticum aestivum</name>
    <name type="common">Wheat</name>
    <dbReference type="NCBI Taxonomy" id="4565"/>
    <lineage>
        <taxon>Eukaryota</taxon>
        <taxon>Viridiplantae</taxon>
        <taxon>Streptophyta</taxon>
        <taxon>Embryophyta</taxon>
        <taxon>Tracheophyta</taxon>
        <taxon>Spermatophyta</taxon>
        <taxon>Magnoliopsida</taxon>
        <taxon>Liliopsida</taxon>
        <taxon>Poales</taxon>
        <taxon>Poaceae</taxon>
        <taxon>BOP clade</taxon>
        <taxon>Pooideae</taxon>
        <taxon>Triticodae</taxon>
        <taxon>Triticeae</taxon>
        <taxon>Triticinae</taxon>
        <taxon>Triticum</taxon>
    </lineage>
</organism>
<reference evidence="7" key="1">
    <citation type="submission" date="2018-08" db="EMBL/GenBank/DDBJ databases">
        <authorList>
            <person name="Rossello M."/>
        </authorList>
    </citation>
    <scope>NUCLEOTIDE SEQUENCE [LARGE SCALE GENOMIC DNA]</scope>
    <source>
        <strain evidence="7">cv. Chinese Spring</strain>
    </source>
</reference>
<dbReference type="Gramene" id="TraesWEE_scaffold_002743_01G000400.1">
    <property type="protein sequence ID" value="TraesWEE_scaffold_002743_01G000400.1"/>
    <property type="gene ID" value="TraesWEE_scaffold_002743_01G000400"/>
</dbReference>
<evidence type="ECO:0000256" key="3">
    <source>
        <dbReference type="ARBA" id="ARBA00022737"/>
    </source>
</evidence>
<dbReference type="OrthoDB" id="685126at2759"/>
<dbReference type="Gramene" id="TraesCS2B02G590100.1">
    <property type="protein sequence ID" value="TraesCS2B02G590100.1.cds1"/>
    <property type="gene ID" value="TraesCS2B02G590100"/>
</dbReference>
<dbReference type="OMA" id="WHAMSSM"/>
<dbReference type="Gramene" id="TraesROB_scaffold_017860_01G000200.1">
    <property type="protein sequence ID" value="TraesROB_scaffold_017860_01G000200.1"/>
    <property type="gene ID" value="TraesROB_scaffold_017860_01G000200"/>
</dbReference>
<evidence type="ECO:0000256" key="1">
    <source>
        <dbReference type="ARBA" id="ARBA00008894"/>
    </source>
</evidence>
<comment type="similarity">
    <text evidence="1">Belongs to the disease resistance NB-LRR family.</text>
</comment>
<dbReference type="GO" id="GO:0000166">
    <property type="term" value="F:nucleotide binding"/>
    <property type="evidence" value="ECO:0007669"/>
    <property type="project" value="UniProtKB-KW"/>
</dbReference>